<dbReference type="Pfam" id="PF08281">
    <property type="entry name" value="Sigma70_r4_2"/>
    <property type="match status" value="1"/>
</dbReference>
<feature type="region of interest" description="Disordered" evidence="6">
    <location>
        <begin position="92"/>
        <end position="122"/>
    </location>
</feature>
<dbReference type="InterPro" id="IPR039425">
    <property type="entry name" value="RNA_pol_sigma-70-like"/>
</dbReference>
<evidence type="ECO:0000256" key="2">
    <source>
        <dbReference type="ARBA" id="ARBA00023015"/>
    </source>
</evidence>
<dbReference type="InterPro" id="IPR007627">
    <property type="entry name" value="RNA_pol_sigma70_r2"/>
</dbReference>
<keyword evidence="4" id="KW-0238">DNA-binding</keyword>
<reference evidence="9 10" key="1">
    <citation type="submission" date="2017-02" db="EMBL/GenBank/DDBJ databases">
        <authorList>
            <person name="Peterson S.W."/>
        </authorList>
    </citation>
    <scope>NUCLEOTIDE SEQUENCE [LARGE SCALE GENOMIC DNA]</scope>
    <source>
        <strain evidence="9 10">B Ar 00.02</strain>
    </source>
</reference>
<dbReference type="RefSeq" id="WP_086997044.1">
    <property type="nucleotide sequence ID" value="NZ_FUHW01000024.1"/>
</dbReference>
<dbReference type="GO" id="GO:0016987">
    <property type="term" value="F:sigma factor activity"/>
    <property type="evidence" value="ECO:0007669"/>
    <property type="project" value="UniProtKB-KW"/>
</dbReference>
<dbReference type="InterPro" id="IPR013325">
    <property type="entry name" value="RNA_pol_sigma_r2"/>
</dbReference>
<name>A0A1R4FX00_9MICC</name>
<dbReference type="SUPFAM" id="SSF88659">
    <property type="entry name" value="Sigma3 and sigma4 domains of RNA polymerase sigma factors"/>
    <property type="match status" value="1"/>
</dbReference>
<gene>
    <name evidence="9" type="ORF">FM101_06275</name>
</gene>
<evidence type="ECO:0000256" key="6">
    <source>
        <dbReference type="SAM" id="MobiDB-lite"/>
    </source>
</evidence>
<dbReference type="InterPro" id="IPR013249">
    <property type="entry name" value="RNA_pol_sigma70_r4_t2"/>
</dbReference>
<evidence type="ECO:0000313" key="10">
    <source>
        <dbReference type="Proteomes" id="UP000195913"/>
    </source>
</evidence>
<protein>
    <submittedName>
        <fullName evidence="9">RNA polymerase sigma factor RpoE</fullName>
    </submittedName>
</protein>
<dbReference type="Gene3D" id="1.10.10.10">
    <property type="entry name" value="Winged helix-like DNA-binding domain superfamily/Winged helix DNA-binding domain"/>
    <property type="match status" value="1"/>
</dbReference>
<dbReference type="EMBL" id="FUHW01000024">
    <property type="protein sequence ID" value="SJM60448.1"/>
    <property type="molecule type" value="Genomic_DNA"/>
</dbReference>
<sequence length="191" mass="21717">MDGTITELDDPVLIARAQSGDLAAFEEIVRRYQRPILRFCRGMLGRGPDAEDAVQDVMVTAWRRLPTLRSAEAASTWLYRIARHSCIDLLRKRQPDGGDPAEYEDRQTPSESSRHPLAGPAEDTETQLALAELWRFVATMPWAQREAWMLREIHGLSYQEIAAITGEKLATVRGRISRARTTLAERMDPWK</sequence>
<accession>A0A1R4FX00</accession>
<dbReference type="InterPro" id="IPR036388">
    <property type="entry name" value="WH-like_DNA-bd_sf"/>
</dbReference>
<dbReference type="InterPro" id="IPR013324">
    <property type="entry name" value="RNA_pol_sigma_r3/r4-like"/>
</dbReference>
<feature type="compositionally biased region" description="Basic and acidic residues" evidence="6">
    <location>
        <begin position="103"/>
        <end position="114"/>
    </location>
</feature>
<dbReference type="AlphaFoldDB" id="A0A1R4FX00"/>
<evidence type="ECO:0000256" key="4">
    <source>
        <dbReference type="ARBA" id="ARBA00023125"/>
    </source>
</evidence>
<dbReference type="InterPro" id="IPR014284">
    <property type="entry name" value="RNA_pol_sigma-70_dom"/>
</dbReference>
<evidence type="ECO:0000259" key="8">
    <source>
        <dbReference type="Pfam" id="PF08281"/>
    </source>
</evidence>
<evidence type="ECO:0000256" key="3">
    <source>
        <dbReference type="ARBA" id="ARBA00023082"/>
    </source>
</evidence>
<dbReference type="NCBIfam" id="TIGR02937">
    <property type="entry name" value="sigma70-ECF"/>
    <property type="match status" value="1"/>
</dbReference>
<dbReference type="PANTHER" id="PTHR43133">
    <property type="entry name" value="RNA POLYMERASE ECF-TYPE SIGMA FACTO"/>
    <property type="match status" value="1"/>
</dbReference>
<feature type="domain" description="RNA polymerase sigma factor 70 region 4 type 2" evidence="8">
    <location>
        <begin position="131"/>
        <end position="183"/>
    </location>
</feature>
<keyword evidence="5" id="KW-0804">Transcription</keyword>
<keyword evidence="10" id="KW-1185">Reference proteome</keyword>
<dbReference type="GO" id="GO:0003677">
    <property type="term" value="F:DNA binding"/>
    <property type="evidence" value="ECO:0007669"/>
    <property type="project" value="UniProtKB-KW"/>
</dbReference>
<dbReference type="PANTHER" id="PTHR43133:SF8">
    <property type="entry name" value="RNA POLYMERASE SIGMA FACTOR HI_1459-RELATED"/>
    <property type="match status" value="1"/>
</dbReference>
<evidence type="ECO:0000313" key="9">
    <source>
        <dbReference type="EMBL" id="SJM60448.1"/>
    </source>
</evidence>
<keyword evidence="2" id="KW-0805">Transcription regulation</keyword>
<dbReference type="CDD" id="cd06171">
    <property type="entry name" value="Sigma70_r4"/>
    <property type="match status" value="1"/>
</dbReference>
<evidence type="ECO:0000256" key="5">
    <source>
        <dbReference type="ARBA" id="ARBA00023163"/>
    </source>
</evidence>
<dbReference type="Pfam" id="PF04542">
    <property type="entry name" value="Sigma70_r2"/>
    <property type="match status" value="1"/>
</dbReference>
<dbReference type="Gene3D" id="1.10.1740.10">
    <property type="match status" value="1"/>
</dbReference>
<evidence type="ECO:0000256" key="1">
    <source>
        <dbReference type="ARBA" id="ARBA00010641"/>
    </source>
</evidence>
<dbReference type="SUPFAM" id="SSF88946">
    <property type="entry name" value="Sigma2 domain of RNA polymerase sigma factors"/>
    <property type="match status" value="1"/>
</dbReference>
<comment type="similarity">
    <text evidence="1">Belongs to the sigma-70 factor family. ECF subfamily.</text>
</comment>
<proteinExistence type="inferred from homology"/>
<dbReference type="GO" id="GO:0006352">
    <property type="term" value="P:DNA-templated transcription initiation"/>
    <property type="evidence" value="ECO:0007669"/>
    <property type="project" value="InterPro"/>
</dbReference>
<keyword evidence="3" id="KW-0731">Sigma factor</keyword>
<feature type="domain" description="RNA polymerase sigma-70 region 2" evidence="7">
    <location>
        <begin position="28"/>
        <end position="94"/>
    </location>
</feature>
<organism evidence="9 10">
    <name type="scientific">Arthrobacter rhombi</name>
    <dbReference type="NCBI Taxonomy" id="71253"/>
    <lineage>
        <taxon>Bacteria</taxon>
        <taxon>Bacillati</taxon>
        <taxon>Actinomycetota</taxon>
        <taxon>Actinomycetes</taxon>
        <taxon>Micrococcales</taxon>
        <taxon>Micrococcaceae</taxon>
        <taxon>Arthrobacter</taxon>
    </lineage>
</organism>
<dbReference type="Proteomes" id="UP000195913">
    <property type="component" value="Unassembled WGS sequence"/>
</dbReference>
<evidence type="ECO:0000259" key="7">
    <source>
        <dbReference type="Pfam" id="PF04542"/>
    </source>
</evidence>